<evidence type="ECO:0000256" key="1">
    <source>
        <dbReference type="ARBA" id="ARBA00004606"/>
    </source>
</evidence>
<evidence type="ECO:0000256" key="7">
    <source>
        <dbReference type="ARBA" id="ARBA00022989"/>
    </source>
</evidence>
<dbReference type="PANTHER" id="PTHR31392:SF1">
    <property type="entry name" value="ALPHA-1,3-MANNOSYLTRANSFERASE MNN1-RELATED"/>
    <property type="match status" value="1"/>
</dbReference>
<organism evidence="11 12">
    <name type="scientific">Pythium oligandrum</name>
    <name type="common">Mycoparasitic fungus</name>
    <dbReference type="NCBI Taxonomy" id="41045"/>
    <lineage>
        <taxon>Eukaryota</taxon>
        <taxon>Sar</taxon>
        <taxon>Stramenopiles</taxon>
        <taxon>Oomycota</taxon>
        <taxon>Peronosporomycetes</taxon>
        <taxon>Pythiales</taxon>
        <taxon>Pythiaceae</taxon>
        <taxon>Pythium</taxon>
    </lineage>
</organism>
<dbReference type="InterPro" id="IPR029044">
    <property type="entry name" value="Nucleotide-diphossugar_trans"/>
</dbReference>
<keyword evidence="8 10" id="KW-0472">Membrane</keyword>
<dbReference type="EMBL" id="SPLM01000003">
    <property type="protein sequence ID" value="TMW68160.1"/>
    <property type="molecule type" value="Genomic_DNA"/>
</dbReference>
<comment type="caution">
    <text evidence="11">The sequence shown here is derived from an EMBL/GenBank/DDBJ whole genome shotgun (WGS) entry which is preliminary data.</text>
</comment>
<evidence type="ECO:0000313" key="11">
    <source>
        <dbReference type="EMBL" id="TMW68160.1"/>
    </source>
</evidence>
<dbReference type="SUPFAM" id="SSF53448">
    <property type="entry name" value="Nucleotide-diphospho-sugar transferases"/>
    <property type="match status" value="1"/>
</dbReference>
<keyword evidence="9" id="KW-0325">Glycoprotein</keyword>
<evidence type="ECO:0000313" key="12">
    <source>
        <dbReference type="Proteomes" id="UP000794436"/>
    </source>
</evidence>
<evidence type="ECO:0000256" key="8">
    <source>
        <dbReference type="ARBA" id="ARBA00023136"/>
    </source>
</evidence>
<keyword evidence="4" id="KW-0808">Transferase</keyword>
<dbReference type="GO" id="GO:0016020">
    <property type="term" value="C:membrane"/>
    <property type="evidence" value="ECO:0007669"/>
    <property type="project" value="UniProtKB-SubCell"/>
</dbReference>
<dbReference type="GO" id="GO:0000033">
    <property type="term" value="F:alpha-1,3-mannosyltransferase activity"/>
    <property type="evidence" value="ECO:0007669"/>
    <property type="project" value="TreeGrafter"/>
</dbReference>
<gene>
    <name evidence="11" type="ORF">Poli38472_007832</name>
</gene>
<dbReference type="Proteomes" id="UP000794436">
    <property type="component" value="Unassembled WGS sequence"/>
</dbReference>
<evidence type="ECO:0000256" key="9">
    <source>
        <dbReference type="ARBA" id="ARBA00023180"/>
    </source>
</evidence>
<proteinExistence type="inferred from homology"/>
<keyword evidence="12" id="KW-1185">Reference proteome</keyword>
<keyword evidence="6" id="KW-0735">Signal-anchor</keyword>
<feature type="transmembrane region" description="Helical" evidence="10">
    <location>
        <begin position="28"/>
        <end position="49"/>
    </location>
</feature>
<dbReference type="Pfam" id="PF11051">
    <property type="entry name" value="Mannosyl_trans3"/>
    <property type="match status" value="1"/>
</dbReference>
<evidence type="ECO:0000256" key="5">
    <source>
        <dbReference type="ARBA" id="ARBA00022692"/>
    </source>
</evidence>
<dbReference type="InterPro" id="IPR022751">
    <property type="entry name" value="Alpha_mannosyltransferase"/>
</dbReference>
<dbReference type="GO" id="GO:0005794">
    <property type="term" value="C:Golgi apparatus"/>
    <property type="evidence" value="ECO:0007669"/>
    <property type="project" value="TreeGrafter"/>
</dbReference>
<dbReference type="GO" id="GO:0006493">
    <property type="term" value="P:protein O-linked glycosylation"/>
    <property type="evidence" value="ECO:0007669"/>
    <property type="project" value="TreeGrafter"/>
</dbReference>
<evidence type="ECO:0000256" key="6">
    <source>
        <dbReference type="ARBA" id="ARBA00022968"/>
    </source>
</evidence>
<keyword evidence="5 10" id="KW-0812">Transmembrane</keyword>
<dbReference type="PANTHER" id="PTHR31392">
    <property type="entry name" value="ALPHA-1,3-MANNOSYLTRANSFERASE MNN1-RELATED"/>
    <property type="match status" value="1"/>
</dbReference>
<reference evidence="11" key="1">
    <citation type="submission" date="2019-03" db="EMBL/GenBank/DDBJ databases">
        <title>Long read genome sequence of the mycoparasitic Pythium oligandrum ATCC 38472 isolated from sugarbeet rhizosphere.</title>
        <authorList>
            <person name="Gaulin E."/>
        </authorList>
    </citation>
    <scope>NUCLEOTIDE SEQUENCE</scope>
    <source>
        <strain evidence="11">ATCC 38472_TT</strain>
    </source>
</reference>
<name>A0A8K1FLE5_PYTOL</name>
<keyword evidence="7 10" id="KW-1133">Transmembrane helix</keyword>
<sequence length="485" mass="55168">MGLLEYERRWSQRRQAGRPMRPALSRRVLWMVLMGMAGAFVLFVNAVFVQLQASERALRASASLLETNELLAERLWRVATAESTVKRGIVLPLFDDIATLGVSLVLELRAMGVHLPVEVPHCGDLSAKYYDKLLEEDKDVRVYDVCELATTKHAPLFCVDLEDCHSLFRSFNIKVLAVILSKFQEVMVLDADTLFFQNPMTLWSIPKYTATGTLFFHDRISYEQSYLAKRVDGRERVSRMHVFLSSFDVSPYRRLAALPRASSPLTRLSPFNFSFTPSAFLMKSHSWSLRAGHQMDSSLVLWNKLRQPRATAILASFIARTGLPPPPSYGDKEYYFLACELAETAYSFSEHAVGTIGTQLSPAKKLNDKLVLCGDALHFYPEPTDSRDQEPRVLYINSDSILTWQPQDADLRFYRTKARPAYEYPGSFETVDLPQTCPFNVQLTGLTASEVEKMAKRQDLHLVAQQWTAERAPVEAAKSWRSFFH</sequence>
<evidence type="ECO:0000256" key="2">
    <source>
        <dbReference type="ARBA" id="ARBA00009105"/>
    </source>
</evidence>
<dbReference type="AlphaFoldDB" id="A0A8K1FLE5"/>
<accession>A0A8K1FLE5</accession>
<dbReference type="OrthoDB" id="430354at2759"/>
<protein>
    <recommendedName>
        <fullName evidence="13">Nucleotide-diphospho-sugar transferase domain-containing protein</fullName>
    </recommendedName>
</protein>
<evidence type="ECO:0000256" key="4">
    <source>
        <dbReference type="ARBA" id="ARBA00022679"/>
    </source>
</evidence>
<evidence type="ECO:0000256" key="10">
    <source>
        <dbReference type="SAM" id="Phobius"/>
    </source>
</evidence>
<comment type="similarity">
    <text evidence="2">Belongs to the MNN1/MNT family.</text>
</comment>
<comment type="subcellular location">
    <subcellularLocation>
        <location evidence="1">Membrane</location>
        <topology evidence="1">Single-pass type II membrane protein</topology>
    </subcellularLocation>
</comment>
<evidence type="ECO:0008006" key="13">
    <source>
        <dbReference type="Google" id="ProtNLM"/>
    </source>
</evidence>
<evidence type="ECO:0000256" key="3">
    <source>
        <dbReference type="ARBA" id="ARBA00022676"/>
    </source>
</evidence>
<keyword evidence="3" id="KW-0328">Glycosyltransferase</keyword>